<evidence type="ECO:0000313" key="1">
    <source>
        <dbReference type="EMBL" id="CAF3754524.1"/>
    </source>
</evidence>
<dbReference type="AlphaFoldDB" id="A0A818YJ39"/>
<reference evidence="1" key="1">
    <citation type="submission" date="2021-02" db="EMBL/GenBank/DDBJ databases">
        <authorList>
            <person name="Nowell W R."/>
        </authorList>
    </citation>
    <scope>NUCLEOTIDE SEQUENCE</scope>
</reference>
<gene>
    <name evidence="1" type="ORF">OKA104_LOCUS15882</name>
</gene>
<comment type="caution">
    <text evidence="1">The sequence shown here is derived from an EMBL/GenBank/DDBJ whole genome shotgun (WGS) entry which is preliminary data.</text>
</comment>
<accession>A0A818YJ39</accession>
<evidence type="ECO:0000313" key="2">
    <source>
        <dbReference type="Proteomes" id="UP000663881"/>
    </source>
</evidence>
<name>A0A818YJ39_9BILA</name>
<dbReference type="EMBL" id="CAJOAY010000889">
    <property type="protein sequence ID" value="CAF3754524.1"/>
    <property type="molecule type" value="Genomic_DNA"/>
</dbReference>
<sequence>MPEIHIDQIQYTQSLILSRDQITVSLSISFSHCPSTNKGSNIIRARVFGGIVIRSKIELANVSRSSRVYAIRTRPYNVLN</sequence>
<proteinExistence type="predicted"/>
<organism evidence="1 2">
    <name type="scientific">Adineta steineri</name>
    <dbReference type="NCBI Taxonomy" id="433720"/>
    <lineage>
        <taxon>Eukaryota</taxon>
        <taxon>Metazoa</taxon>
        <taxon>Spiralia</taxon>
        <taxon>Gnathifera</taxon>
        <taxon>Rotifera</taxon>
        <taxon>Eurotatoria</taxon>
        <taxon>Bdelloidea</taxon>
        <taxon>Adinetida</taxon>
        <taxon>Adinetidae</taxon>
        <taxon>Adineta</taxon>
    </lineage>
</organism>
<dbReference type="Proteomes" id="UP000663881">
    <property type="component" value="Unassembled WGS sequence"/>
</dbReference>
<protein>
    <submittedName>
        <fullName evidence="1">Uncharacterized protein</fullName>
    </submittedName>
</protein>